<dbReference type="RefSeq" id="XP_062749341.1">
    <property type="nucleotide sequence ID" value="XM_062886269.1"/>
</dbReference>
<keyword evidence="2 5" id="KW-0349">Heme</keyword>
<dbReference type="GeneID" id="87906176"/>
<dbReference type="EMBL" id="JAFFHA010000001">
    <property type="protein sequence ID" value="KAK4660371.1"/>
    <property type="molecule type" value="Genomic_DNA"/>
</dbReference>
<name>A0ABR0GXF7_9PEZI</name>
<dbReference type="InterPro" id="IPR017972">
    <property type="entry name" value="Cyt_P450_CS"/>
</dbReference>
<keyword evidence="6" id="KW-0812">Transmembrane</keyword>
<dbReference type="SUPFAM" id="SSF48264">
    <property type="entry name" value="Cytochrome P450"/>
    <property type="match status" value="1"/>
</dbReference>
<dbReference type="PRINTS" id="PR00463">
    <property type="entry name" value="EP450I"/>
</dbReference>
<keyword evidence="6" id="KW-1133">Transmembrane helix</keyword>
<evidence type="ECO:0000256" key="3">
    <source>
        <dbReference type="ARBA" id="ARBA00022723"/>
    </source>
</evidence>
<keyword evidence="5" id="KW-0503">Monooxygenase</keyword>
<keyword evidence="4 5" id="KW-0408">Iron</keyword>
<reference evidence="7 8" key="1">
    <citation type="journal article" date="2023" name="bioRxiv">
        <title>High-quality genome assemblies of four members of thePodospora anserinaspecies complex.</title>
        <authorList>
            <person name="Ament-Velasquez S.L."/>
            <person name="Vogan A.A."/>
            <person name="Wallerman O."/>
            <person name="Hartmann F."/>
            <person name="Gautier V."/>
            <person name="Silar P."/>
            <person name="Giraud T."/>
            <person name="Johannesson H."/>
        </authorList>
    </citation>
    <scope>NUCLEOTIDE SEQUENCE [LARGE SCALE GENOMIC DNA]</scope>
    <source>
        <strain evidence="7 8">CBS 415.72m</strain>
    </source>
</reference>
<keyword evidence="6" id="KW-0472">Membrane</keyword>
<protein>
    <recommendedName>
        <fullName evidence="9">Cytochrome P450</fullName>
    </recommendedName>
</protein>
<accession>A0ABR0GXF7</accession>
<dbReference type="PROSITE" id="PS00086">
    <property type="entry name" value="CYTOCHROME_P450"/>
    <property type="match status" value="1"/>
</dbReference>
<feature type="transmembrane region" description="Helical" evidence="6">
    <location>
        <begin position="20"/>
        <end position="43"/>
    </location>
</feature>
<dbReference type="PANTHER" id="PTHR24305">
    <property type="entry name" value="CYTOCHROME P450"/>
    <property type="match status" value="1"/>
</dbReference>
<dbReference type="InterPro" id="IPR050121">
    <property type="entry name" value="Cytochrome_P450_monoxygenase"/>
</dbReference>
<evidence type="ECO:0000256" key="2">
    <source>
        <dbReference type="ARBA" id="ARBA00022617"/>
    </source>
</evidence>
<keyword evidence="5" id="KW-0560">Oxidoreductase</keyword>
<keyword evidence="8" id="KW-1185">Reference proteome</keyword>
<evidence type="ECO:0000256" key="4">
    <source>
        <dbReference type="ARBA" id="ARBA00023004"/>
    </source>
</evidence>
<dbReference type="CDD" id="cd11058">
    <property type="entry name" value="CYP60B-like"/>
    <property type="match status" value="1"/>
</dbReference>
<keyword evidence="3 5" id="KW-0479">Metal-binding</keyword>
<dbReference type="Pfam" id="PF00067">
    <property type="entry name" value="p450"/>
    <property type="match status" value="1"/>
</dbReference>
<comment type="similarity">
    <text evidence="5">Belongs to the cytochrome P450 family.</text>
</comment>
<gene>
    <name evidence="7" type="ORF">QC762_118360</name>
</gene>
<dbReference type="Proteomes" id="UP001323405">
    <property type="component" value="Unassembled WGS sequence"/>
</dbReference>
<proteinExistence type="inferred from homology"/>
<dbReference type="InterPro" id="IPR036396">
    <property type="entry name" value="Cyt_P450_sf"/>
</dbReference>
<evidence type="ECO:0000313" key="7">
    <source>
        <dbReference type="EMBL" id="KAK4660371.1"/>
    </source>
</evidence>
<organism evidence="7 8">
    <name type="scientific">Podospora pseudocomata</name>
    <dbReference type="NCBI Taxonomy" id="2093779"/>
    <lineage>
        <taxon>Eukaryota</taxon>
        <taxon>Fungi</taxon>
        <taxon>Dikarya</taxon>
        <taxon>Ascomycota</taxon>
        <taxon>Pezizomycotina</taxon>
        <taxon>Sordariomycetes</taxon>
        <taxon>Sordariomycetidae</taxon>
        <taxon>Sordariales</taxon>
        <taxon>Podosporaceae</taxon>
        <taxon>Podospora</taxon>
    </lineage>
</organism>
<evidence type="ECO:0000256" key="1">
    <source>
        <dbReference type="ARBA" id="ARBA00001971"/>
    </source>
</evidence>
<evidence type="ECO:0000313" key="8">
    <source>
        <dbReference type="Proteomes" id="UP001323405"/>
    </source>
</evidence>
<dbReference type="PRINTS" id="PR00385">
    <property type="entry name" value="P450"/>
</dbReference>
<dbReference type="InterPro" id="IPR001128">
    <property type="entry name" value="Cyt_P450"/>
</dbReference>
<dbReference type="Gene3D" id="1.10.630.10">
    <property type="entry name" value="Cytochrome P450"/>
    <property type="match status" value="1"/>
</dbReference>
<dbReference type="PANTHER" id="PTHR24305:SF199">
    <property type="entry name" value="P450, PUTATIVE (EUROFUNG)-RELATED"/>
    <property type="match status" value="1"/>
</dbReference>
<evidence type="ECO:0000256" key="5">
    <source>
        <dbReference type="RuleBase" id="RU000461"/>
    </source>
</evidence>
<comment type="cofactor">
    <cofactor evidence="1">
        <name>heme</name>
        <dbReference type="ChEBI" id="CHEBI:30413"/>
    </cofactor>
</comment>
<comment type="caution">
    <text evidence="7">The sequence shown here is derived from an EMBL/GenBank/DDBJ whole genome shotgun (WGS) entry which is preliminary data.</text>
</comment>
<sequence length="531" mass="59746">MSSQTPSTTLAPMAGVESSWFIMWTFSFLMIWLVLNIIYNLYFHPLAGVPGPRSWGALRLRYVWALVSGTIVHDFEKLHHRYGPVVRVAPSELSFTTPDAWTDILQPGRTPPLPKDGRWSIPGLKAQGIVNIADLDLHGRVRRLIAPAFTTSALRGQEPILQQYITLLMDRLRDLVTTEQNGTSGVEIDVVPWFNFVTFDMLGDLAFGESFDCLHTSRYHSWIELLTNTPKAGAFAAAALFYPLFASALKHLIPASLKNKVLDHVRVVSEKVERRLNLESTRSDIMSHVINQIESDGLEGLTMDHVNATFMVLTIAGSETVATTLCGIVNYLAQNPSKLSILTHEIRSHFSNPHEMTLERLKGMLYLNAVIDEGLRLCPPVPWLPPRVAANGGSVVCGIPLPGRTAVSILTYAMGRDPNNFHDHLSFVPERYLPEAKTDPQSPFFNDRRQSYHPFSFGPRICIGLHLGMAQMRLILARLVWEFDLKPPTEHRKTQWEKLRTFILVEKKEIFVNFKLKEGLRTAEMKSSASS</sequence>
<evidence type="ECO:0008006" key="9">
    <source>
        <dbReference type="Google" id="ProtNLM"/>
    </source>
</evidence>
<evidence type="ECO:0000256" key="6">
    <source>
        <dbReference type="SAM" id="Phobius"/>
    </source>
</evidence>
<dbReference type="InterPro" id="IPR002401">
    <property type="entry name" value="Cyt_P450_E_grp-I"/>
</dbReference>